<name>A0ABP8FBQ3_9BACT</name>
<reference evidence="2" key="1">
    <citation type="journal article" date="2019" name="Int. J. Syst. Evol. Microbiol.">
        <title>The Global Catalogue of Microorganisms (GCM) 10K type strain sequencing project: providing services to taxonomists for standard genome sequencing and annotation.</title>
        <authorList>
            <consortium name="The Broad Institute Genomics Platform"/>
            <consortium name="The Broad Institute Genome Sequencing Center for Infectious Disease"/>
            <person name="Wu L."/>
            <person name="Ma J."/>
        </authorList>
    </citation>
    <scope>NUCLEOTIDE SEQUENCE [LARGE SCALE GENOMIC DNA]</scope>
    <source>
        <strain evidence="2">JCM 17917</strain>
    </source>
</reference>
<evidence type="ECO:0000313" key="2">
    <source>
        <dbReference type="Proteomes" id="UP001501844"/>
    </source>
</evidence>
<gene>
    <name evidence="1" type="ORF">GCM10023183_09080</name>
</gene>
<evidence type="ECO:0000313" key="1">
    <source>
        <dbReference type="EMBL" id="GAA4299619.1"/>
    </source>
</evidence>
<dbReference type="Proteomes" id="UP001501844">
    <property type="component" value="Unassembled WGS sequence"/>
</dbReference>
<dbReference type="EMBL" id="BAABGX010000001">
    <property type="protein sequence ID" value="GAA4299619.1"/>
    <property type="molecule type" value="Genomic_DNA"/>
</dbReference>
<protein>
    <submittedName>
        <fullName evidence="1">Uncharacterized protein</fullName>
    </submittedName>
</protein>
<accession>A0ABP8FBQ3</accession>
<sequence>MKRTVYTAASLTKRLHERLRDVKGYEGRCRATPSTEYDKGQWSHSCTLHYWQQRLYRHTPGHTYDTMEEAVEAEFSRLETMVKVEIRPALPRLETLKQATSHRYKKTG</sequence>
<organism evidence="1 2">
    <name type="scientific">Nibribacter koreensis</name>
    <dbReference type="NCBI Taxonomy" id="1084519"/>
    <lineage>
        <taxon>Bacteria</taxon>
        <taxon>Pseudomonadati</taxon>
        <taxon>Bacteroidota</taxon>
        <taxon>Cytophagia</taxon>
        <taxon>Cytophagales</taxon>
        <taxon>Hymenobacteraceae</taxon>
        <taxon>Nibribacter</taxon>
    </lineage>
</organism>
<comment type="caution">
    <text evidence="1">The sequence shown here is derived from an EMBL/GenBank/DDBJ whole genome shotgun (WGS) entry which is preliminary data.</text>
</comment>
<keyword evidence="2" id="KW-1185">Reference proteome</keyword>
<proteinExistence type="predicted"/>